<sequence>MLLYHHEIFLIRPHSSFLELRIGTPNLPTGQPVRLVIYFEITGSLKVDLMLEGVVLSTVIDYTVKSITSESLTKLLPVRSNLVCSVQDAFGNTESITENIAFDDPAKDLSLSVIPRFSSMLSHWQCDFWQCLFIRRDVKLIKLLSQLQSSPRDSVDCFFKQNWQRLRNISVSSPLTERMKSAVSIEVHKMGQVATLTLSLAAGSSVYFRFNFGDNSSEEQYMGKPLTSPAPEDLIRKHIYTKPGDFEIVATASSGGSVAQATRKVHVEDSFKKYALETEHGGGNAGVFYAALKEVFRLRPVRVSQEPVPAGTVVMVAWGDGSESGPSEFPKDTWLEHTYTEKIDVTVNLTVALASDVVRLQMLLRVRQKVVDVSCGIIVGRPYSVLETVDYAVTCRLAEDVTYSRVTKDDKLLQVLPQSSSICESCKRPETL</sequence>
<dbReference type="EMBL" id="CAAALY010246308">
    <property type="protein sequence ID" value="VEL33741.1"/>
    <property type="molecule type" value="Genomic_DNA"/>
</dbReference>
<dbReference type="InterPro" id="IPR013783">
    <property type="entry name" value="Ig-like_fold"/>
</dbReference>
<gene>
    <name evidence="2" type="ORF">PXEA_LOCUS27181</name>
</gene>
<dbReference type="InterPro" id="IPR000601">
    <property type="entry name" value="PKD_dom"/>
</dbReference>
<dbReference type="Pfam" id="PF00801">
    <property type="entry name" value="PKD"/>
    <property type="match status" value="1"/>
</dbReference>
<organism evidence="2 3">
    <name type="scientific">Protopolystoma xenopodis</name>
    <dbReference type="NCBI Taxonomy" id="117903"/>
    <lineage>
        <taxon>Eukaryota</taxon>
        <taxon>Metazoa</taxon>
        <taxon>Spiralia</taxon>
        <taxon>Lophotrochozoa</taxon>
        <taxon>Platyhelminthes</taxon>
        <taxon>Monogenea</taxon>
        <taxon>Polyopisthocotylea</taxon>
        <taxon>Polystomatidea</taxon>
        <taxon>Polystomatidae</taxon>
        <taxon>Protopolystoma</taxon>
    </lineage>
</organism>
<evidence type="ECO:0000313" key="3">
    <source>
        <dbReference type="Proteomes" id="UP000784294"/>
    </source>
</evidence>
<proteinExistence type="predicted"/>
<dbReference type="Gene3D" id="2.60.40.10">
    <property type="entry name" value="Immunoglobulins"/>
    <property type="match status" value="1"/>
</dbReference>
<dbReference type="SMART" id="SM00089">
    <property type="entry name" value="PKD"/>
    <property type="match status" value="1"/>
</dbReference>
<evidence type="ECO:0000313" key="2">
    <source>
        <dbReference type="EMBL" id="VEL33741.1"/>
    </source>
</evidence>
<keyword evidence="3" id="KW-1185">Reference proteome</keyword>
<name>A0A3S5BPW8_9PLAT</name>
<comment type="caution">
    <text evidence="2">The sequence shown here is derived from an EMBL/GenBank/DDBJ whole genome shotgun (WGS) entry which is preliminary data.</text>
</comment>
<dbReference type="AlphaFoldDB" id="A0A3S5BPW8"/>
<dbReference type="PROSITE" id="PS50093">
    <property type="entry name" value="PKD"/>
    <property type="match status" value="1"/>
</dbReference>
<protein>
    <recommendedName>
        <fullName evidence="1">PKD domain-containing protein</fullName>
    </recommendedName>
</protein>
<accession>A0A3S5BPW8</accession>
<dbReference type="InterPro" id="IPR022409">
    <property type="entry name" value="PKD/Chitinase_dom"/>
</dbReference>
<feature type="domain" description="PKD" evidence="1">
    <location>
        <begin position="202"/>
        <end position="268"/>
    </location>
</feature>
<reference evidence="2" key="1">
    <citation type="submission" date="2018-11" db="EMBL/GenBank/DDBJ databases">
        <authorList>
            <consortium name="Pathogen Informatics"/>
        </authorList>
    </citation>
    <scope>NUCLEOTIDE SEQUENCE</scope>
</reference>
<dbReference type="InterPro" id="IPR035986">
    <property type="entry name" value="PKD_dom_sf"/>
</dbReference>
<dbReference type="Proteomes" id="UP000784294">
    <property type="component" value="Unassembled WGS sequence"/>
</dbReference>
<dbReference type="SUPFAM" id="SSF49299">
    <property type="entry name" value="PKD domain"/>
    <property type="match status" value="1"/>
</dbReference>
<evidence type="ECO:0000259" key="1">
    <source>
        <dbReference type="PROSITE" id="PS50093"/>
    </source>
</evidence>